<feature type="domain" description="DUF7345" evidence="3">
    <location>
        <begin position="35"/>
        <end position="163"/>
    </location>
</feature>
<evidence type="ECO:0000313" key="4">
    <source>
        <dbReference type="EMBL" id="AWB28074.1"/>
    </source>
</evidence>
<proteinExistence type="predicted"/>
<dbReference type="InterPro" id="IPR055769">
    <property type="entry name" value="DUF7345"/>
</dbReference>
<evidence type="ECO:0000256" key="1">
    <source>
        <dbReference type="SAM" id="MobiDB-lite"/>
    </source>
</evidence>
<accession>A0A2R4X2S2</accession>
<feature type="domain" description="DUF7343" evidence="2">
    <location>
        <begin position="257"/>
        <end position="316"/>
    </location>
</feature>
<name>A0A2R4X2S2_9EURY</name>
<dbReference type="InterPro" id="IPR055767">
    <property type="entry name" value="DUF7343"/>
</dbReference>
<feature type="region of interest" description="Disordered" evidence="1">
    <location>
        <begin position="228"/>
        <end position="258"/>
    </location>
</feature>
<evidence type="ECO:0000259" key="2">
    <source>
        <dbReference type="Pfam" id="PF24034"/>
    </source>
</evidence>
<evidence type="ECO:0008006" key="6">
    <source>
        <dbReference type="Google" id="ProtNLM"/>
    </source>
</evidence>
<reference evidence="4 5" key="1">
    <citation type="submission" date="2018-04" db="EMBL/GenBank/DDBJ databases">
        <title>Halococcoides cellulosivorans gen. nov., sp. nov., an extremely halophilic cellulose-utilizing haloarchaeon from hypersaline lakes.</title>
        <authorList>
            <person name="Sorokin D.Y."/>
            <person name="Toshchakov S.V."/>
            <person name="Samarov N.I."/>
            <person name="Korzhenkov A."/>
            <person name="Kublanov I.V."/>
        </authorList>
    </citation>
    <scope>NUCLEOTIDE SEQUENCE [LARGE SCALE GENOMIC DNA]</scope>
    <source>
        <strain evidence="4 5">HArcel1</strain>
    </source>
</reference>
<keyword evidence="5" id="KW-1185">Reference proteome</keyword>
<evidence type="ECO:0000313" key="5">
    <source>
        <dbReference type="Proteomes" id="UP000244727"/>
    </source>
</evidence>
<organism evidence="4 5">
    <name type="scientific">Halococcoides cellulosivorans</name>
    <dbReference type="NCBI Taxonomy" id="1679096"/>
    <lineage>
        <taxon>Archaea</taxon>
        <taxon>Methanobacteriati</taxon>
        <taxon>Methanobacteriota</taxon>
        <taxon>Stenosarchaea group</taxon>
        <taxon>Halobacteria</taxon>
        <taxon>Halobacteriales</taxon>
        <taxon>Haloarculaceae</taxon>
        <taxon>Halococcoides</taxon>
    </lineage>
</organism>
<gene>
    <name evidence="4" type="ORF">HARCEL1_10330</name>
</gene>
<dbReference type="EMBL" id="CP028858">
    <property type="protein sequence ID" value="AWB28074.1"/>
    <property type="molecule type" value="Genomic_DNA"/>
</dbReference>
<dbReference type="Pfam" id="PF24036">
    <property type="entry name" value="DUF7345"/>
    <property type="match status" value="1"/>
</dbReference>
<evidence type="ECO:0000259" key="3">
    <source>
        <dbReference type="Pfam" id="PF24036"/>
    </source>
</evidence>
<sequence>MALVTLIVVAGGSASIAAGQAGGSDALSADEVRITVEVQPNGTAIWTVEYHYRLGTENRSAAFDRLQDRLVADRSNYVGSVRSDVERTVGAVENATGRSMAVESVSVDARRQSVPREAGLVVHRFEWSGFAVVDDSTVHAGEPLRGFYIGPRTQLTVEAPAGYEIERVDPAPDDREDGALVWTGGRFDASEPQIVFTASEGGPPPLPSVAGLVAVSVGVGSITVVRRRRNREAGAEDSESSAATTTEDPADQPPTPLSNEEHVQWVLERHDGRVKQQVLAEECGWGDSKTSKVVRRLAEAGTIEVFRLGRENVITAQEHTDD</sequence>
<dbReference type="GeneID" id="36512907"/>
<protein>
    <recommendedName>
        <fullName evidence="6">DUF4897 domain-containing protein</fullName>
    </recommendedName>
</protein>
<dbReference type="AlphaFoldDB" id="A0A2R4X2S2"/>
<dbReference type="KEGG" id="harc:HARCEL1_10330"/>
<dbReference type="Proteomes" id="UP000244727">
    <property type="component" value="Chromosome"/>
</dbReference>
<dbReference type="Pfam" id="PF24034">
    <property type="entry name" value="DUF7343"/>
    <property type="match status" value="1"/>
</dbReference>
<dbReference type="RefSeq" id="WP_108383193.1">
    <property type="nucleotide sequence ID" value="NZ_CP028858.1"/>
</dbReference>